<evidence type="ECO:0000256" key="1">
    <source>
        <dbReference type="ARBA" id="ARBA00001964"/>
    </source>
</evidence>
<dbReference type="Pfam" id="PF02779">
    <property type="entry name" value="Transket_pyr"/>
    <property type="match status" value="1"/>
</dbReference>
<comment type="similarity">
    <text evidence="2">Belongs to the transketolase family.</text>
</comment>
<dbReference type="PANTHER" id="PTHR43825:SF1">
    <property type="entry name" value="TRANSKETOLASE-LIKE PYRIMIDINE-BINDING DOMAIN-CONTAINING PROTEIN"/>
    <property type="match status" value="1"/>
</dbReference>
<dbReference type="EMBL" id="CP001322">
    <property type="protein sequence ID" value="ACL02767.1"/>
    <property type="molecule type" value="Genomic_DNA"/>
</dbReference>
<dbReference type="CDD" id="cd07033">
    <property type="entry name" value="TPP_PYR_DXS_TK_like"/>
    <property type="match status" value="1"/>
</dbReference>
<protein>
    <submittedName>
        <fullName evidence="5">Transketolase, subunit B</fullName>
    </submittedName>
</protein>
<dbReference type="InterPro" id="IPR051157">
    <property type="entry name" value="PDH/Transketolase"/>
</dbReference>
<name>B8FK92_DESAL</name>
<feature type="domain" description="Transketolase-like pyrimidine-binding" evidence="4">
    <location>
        <begin position="15"/>
        <end position="180"/>
    </location>
</feature>
<accession>B8FK92</accession>
<reference evidence="5 6" key="1">
    <citation type="journal article" date="2012" name="Environ. Microbiol.">
        <title>The genome sequence of Desulfatibacillum alkenivorans AK-01: a blueprint for anaerobic alkane oxidation.</title>
        <authorList>
            <person name="Callaghan A.V."/>
            <person name="Morris B.E."/>
            <person name="Pereira I.A."/>
            <person name="McInerney M.J."/>
            <person name="Austin R.N."/>
            <person name="Groves J.T."/>
            <person name="Kukor J.J."/>
            <person name="Suflita J.M."/>
            <person name="Young L.Y."/>
            <person name="Zylstra G.J."/>
            <person name="Wawrik B."/>
        </authorList>
    </citation>
    <scope>NUCLEOTIDE SEQUENCE [LARGE SCALE GENOMIC DNA]</scope>
    <source>
        <strain evidence="5 6">AK-01</strain>
    </source>
</reference>
<dbReference type="InterPro" id="IPR033248">
    <property type="entry name" value="Transketolase_C"/>
</dbReference>
<dbReference type="InterPro" id="IPR029061">
    <property type="entry name" value="THDP-binding"/>
</dbReference>
<dbReference type="AlphaFoldDB" id="B8FK92"/>
<dbReference type="Pfam" id="PF02780">
    <property type="entry name" value="Transketolase_C"/>
    <property type="match status" value="1"/>
</dbReference>
<gene>
    <name evidence="5" type="ordered locus">Dalk_1064</name>
</gene>
<dbReference type="SMART" id="SM00861">
    <property type="entry name" value="Transket_pyr"/>
    <property type="match status" value="1"/>
</dbReference>
<dbReference type="Proteomes" id="UP000000739">
    <property type="component" value="Chromosome"/>
</dbReference>
<dbReference type="PANTHER" id="PTHR43825">
    <property type="entry name" value="PYRUVATE DEHYDROGENASE E1 COMPONENT"/>
    <property type="match status" value="1"/>
</dbReference>
<evidence type="ECO:0000259" key="4">
    <source>
        <dbReference type="SMART" id="SM00861"/>
    </source>
</evidence>
<dbReference type="SUPFAM" id="SSF52518">
    <property type="entry name" value="Thiamin diphosphate-binding fold (THDP-binding)"/>
    <property type="match status" value="1"/>
</dbReference>
<keyword evidence="3" id="KW-0786">Thiamine pyrophosphate</keyword>
<dbReference type="InterPro" id="IPR005475">
    <property type="entry name" value="Transketolase-like_Pyr-bd"/>
</dbReference>
<evidence type="ECO:0000313" key="6">
    <source>
        <dbReference type="Proteomes" id="UP000000739"/>
    </source>
</evidence>
<organism evidence="5 6">
    <name type="scientific">Desulfatibacillum aliphaticivorans</name>
    <dbReference type="NCBI Taxonomy" id="218208"/>
    <lineage>
        <taxon>Bacteria</taxon>
        <taxon>Pseudomonadati</taxon>
        <taxon>Thermodesulfobacteriota</taxon>
        <taxon>Desulfobacteria</taxon>
        <taxon>Desulfobacterales</taxon>
        <taxon>Desulfatibacillaceae</taxon>
        <taxon>Desulfatibacillum</taxon>
    </lineage>
</organism>
<dbReference type="Gene3D" id="3.40.50.920">
    <property type="match status" value="1"/>
</dbReference>
<dbReference type="KEGG" id="dal:Dalk_1064"/>
<sequence>MSEGLTWTVYDADSMTQAEIYGQVLCDLGDQHPEIVGLSADLANSTKIGKFGKKFPERFFNVGIAEQNLFGVAAGLAKSGLTPFVSTMATFVSMRACEQVRTDICYQNLDCKIIATHGGASFGQAGSTHHCTEDIAIMRSFANMTVIVPADGIECANAVKTCIDWPGPVYIRIGRGFEPKFYDDEEYGFQIGKAVTLMEGTDITLICCGVTVLQAMEAAKFLKENDGLSVRVLNIHTIKPIDEEAIIKAVMDTRRLAVFEEHNVMGGLGSAVADVIAASGKGCAFTKVGIPDCYCEVGYPEDLYTHYKLDADGVIETVRQVMQMDFEEDDDWEDEV</sequence>
<evidence type="ECO:0000256" key="3">
    <source>
        <dbReference type="ARBA" id="ARBA00023052"/>
    </source>
</evidence>
<evidence type="ECO:0000313" key="5">
    <source>
        <dbReference type="EMBL" id="ACL02767.1"/>
    </source>
</evidence>
<dbReference type="SUPFAM" id="SSF52922">
    <property type="entry name" value="TK C-terminal domain-like"/>
    <property type="match status" value="1"/>
</dbReference>
<dbReference type="Gene3D" id="3.40.50.970">
    <property type="match status" value="1"/>
</dbReference>
<comment type="cofactor">
    <cofactor evidence="1">
        <name>thiamine diphosphate</name>
        <dbReference type="ChEBI" id="CHEBI:58937"/>
    </cofactor>
</comment>
<dbReference type="RefSeq" id="WP_012610205.1">
    <property type="nucleotide sequence ID" value="NC_011768.1"/>
</dbReference>
<dbReference type="InterPro" id="IPR009014">
    <property type="entry name" value="Transketo_C/PFOR_II"/>
</dbReference>
<keyword evidence="6" id="KW-1185">Reference proteome</keyword>
<dbReference type="FunFam" id="3.40.50.970:FF:000129">
    <property type="entry name" value="Transketolase"/>
    <property type="match status" value="1"/>
</dbReference>
<dbReference type="HOGENOM" id="CLU_009227_1_1_7"/>
<proteinExistence type="inferred from homology"/>
<dbReference type="eggNOG" id="COG3958">
    <property type="taxonomic scope" value="Bacteria"/>
</dbReference>
<evidence type="ECO:0000256" key="2">
    <source>
        <dbReference type="ARBA" id="ARBA00007131"/>
    </source>
</evidence>